<protein>
    <submittedName>
        <fullName evidence="1">Uncharacterized protein</fullName>
    </submittedName>
</protein>
<dbReference type="AlphaFoldDB" id="A0A7Z6Y9U7"/>
<accession>A0A7Z6Y9U7</accession>
<dbReference type="Proteomes" id="UP000267078">
    <property type="component" value="Unassembled WGS sequence"/>
</dbReference>
<sequence>MKGRRKVRTDKWWLQEQFIKEARAVLAANPNQGHFLQAAAQATCEEPTGILAGRRRVED</sequence>
<proteinExistence type="predicted"/>
<name>A0A7Z6Y9U7_PSESH</name>
<dbReference type="EMBL" id="RBUI01000095">
    <property type="protein sequence ID" value="RMU87264.1"/>
    <property type="molecule type" value="Genomic_DNA"/>
</dbReference>
<organism evidence="1 2">
    <name type="scientific">Pseudomonas savastanoi pv. phaseolicola</name>
    <name type="common">Pseudomonas syringae pv. phaseolicola</name>
    <dbReference type="NCBI Taxonomy" id="319"/>
    <lineage>
        <taxon>Bacteria</taxon>
        <taxon>Pseudomonadati</taxon>
        <taxon>Pseudomonadota</taxon>
        <taxon>Gammaproteobacteria</taxon>
        <taxon>Pseudomonadales</taxon>
        <taxon>Pseudomonadaceae</taxon>
        <taxon>Pseudomonas</taxon>
    </lineage>
</organism>
<gene>
    <name evidence="1" type="ORF">ALP21_200126</name>
</gene>
<reference evidence="1 2" key="1">
    <citation type="submission" date="2018-08" db="EMBL/GenBank/DDBJ databases">
        <title>Recombination of ecologically and evolutionarily significant loci maintains genetic cohesion in the Pseudomonas syringae species complex.</title>
        <authorList>
            <person name="Dillon M."/>
            <person name="Thakur S."/>
            <person name="Almeida R.N.D."/>
            <person name="Weir B.S."/>
            <person name="Guttman D.S."/>
        </authorList>
    </citation>
    <scope>NUCLEOTIDE SEQUENCE [LARGE SCALE GENOMIC DNA]</scope>
    <source>
        <strain evidence="1 2">1449B</strain>
    </source>
</reference>
<evidence type="ECO:0000313" key="1">
    <source>
        <dbReference type="EMBL" id="RMU87264.1"/>
    </source>
</evidence>
<comment type="caution">
    <text evidence="1">The sequence shown here is derived from an EMBL/GenBank/DDBJ whole genome shotgun (WGS) entry which is preliminary data.</text>
</comment>
<evidence type="ECO:0000313" key="2">
    <source>
        <dbReference type="Proteomes" id="UP000267078"/>
    </source>
</evidence>